<accession>A0A848BR38</accession>
<keyword evidence="1" id="KW-0479">Metal-binding</keyword>
<evidence type="ECO:0000313" key="5">
    <source>
        <dbReference type="EMBL" id="NME27580.1"/>
    </source>
</evidence>
<gene>
    <name evidence="5" type="ORF">HF872_02895</name>
</gene>
<reference evidence="5 6" key="1">
    <citation type="submission" date="2020-04" db="EMBL/GenBank/DDBJ databases">
        <authorList>
            <person name="Hitch T.C.A."/>
            <person name="Wylensek D."/>
            <person name="Clavel T."/>
        </authorList>
    </citation>
    <scope>NUCLEOTIDE SEQUENCE [LARGE SCALE GENOMIC DNA]</scope>
    <source>
        <strain evidence="5 6">Oil-RF-744-FAT-WT-6-1</strain>
    </source>
</reference>
<dbReference type="PROSITE" id="PS51643">
    <property type="entry name" value="HD_CAS3"/>
    <property type="match status" value="1"/>
</dbReference>
<comment type="caution">
    <text evidence="5">The sequence shown here is derived from an EMBL/GenBank/DDBJ whole genome shotgun (WGS) entry which is preliminary data.</text>
</comment>
<keyword evidence="3" id="KW-0051">Antiviral defense</keyword>
<dbReference type="RefSeq" id="WP_170087152.1">
    <property type="nucleotide sequence ID" value="NZ_JABAFG010000003.1"/>
</dbReference>
<dbReference type="GO" id="GO:0046872">
    <property type="term" value="F:metal ion binding"/>
    <property type="evidence" value="ECO:0007669"/>
    <property type="project" value="UniProtKB-KW"/>
</dbReference>
<keyword evidence="2" id="KW-0378">Hydrolase</keyword>
<evidence type="ECO:0000256" key="1">
    <source>
        <dbReference type="ARBA" id="ARBA00022723"/>
    </source>
</evidence>
<dbReference type="GO" id="GO:0016787">
    <property type="term" value="F:hydrolase activity"/>
    <property type="evidence" value="ECO:0007669"/>
    <property type="project" value="UniProtKB-KW"/>
</dbReference>
<dbReference type="Gene3D" id="1.10.3210.30">
    <property type="match status" value="1"/>
</dbReference>
<dbReference type="Proteomes" id="UP000591071">
    <property type="component" value="Unassembled WGS sequence"/>
</dbReference>
<dbReference type="AlphaFoldDB" id="A0A848BR38"/>
<evidence type="ECO:0000259" key="4">
    <source>
        <dbReference type="PROSITE" id="PS51643"/>
    </source>
</evidence>
<dbReference type="GO" id="GO:0051607">
    <property type="term" value="P:defense response to virus"/>
    <property type="evidence" value="ECO:0007669"/>
    <property type="project" value="UniProtKB-KW"/>
</dbReference>
<evidence type="ECO:0000256" key="3">
    <source>
        <dbReference type="ARBA" id="ARBA00023118"/>
    </source>
</evidence>
<sequence>MSCRWIRSRNRSQLLWVVGNRDKFNEEGLVPVNTTRKNILHNEWEGGWPYLSLLKAVVAVAALFHDWGKSSDHFQKKMRSSSLEKDPYRHEWVYCQLLAAVADISGDTQDDDAWMHLFLEGMLKKTTLKNEMKKHSDQADALPKMPPIMCFSFSKGFLLDDDDWNKAVKKWMARLLREKAQLQQLCTNSSLALRPLLLYAREALMLADHFVSSCVITAVRFCCSAMSRKRISIMFCAASKRRESESFFKITFFVLIWIGVKSSGVS</sequence>
<name>A0A848BR38_9FIRM</name>
<feature type="domain" description="HD Cas3-type" evidence="4">
    <location>
        <begin position="46"/>
        <end position="210"/>
    </location>
</feature>
<evidence type="ECO:0000256" key="2">
    <source>
        <dbReference type="ARBA" id="ARBA00022801"/>
    </source>
</evidence>
<evidence type="ECO:0000313" key="6">
    <source>
        <dbReference type="Proteomes" id="UP000591071"/>
    </source>
</evidence>
<dbReference type="EMBL" id="JABAFG010000003">
    <property type="protein sequence ID" value="NME27580.1"/>
    <property type="molecule type" value="Genomic_DNA"/>
</dbReference>
<dbReference type="InterPro" id="IPR006483">
    <property type="entry name" value="CRISPR-assoc_Cas3_HD"/>
</dbReference>
<dbReference type="InterPro" id="IPR038257">
    <property type="entry name" value="CRISPR-assoc_Cas3_HD_sf"/>
</dbReference>
<protein>
    <recommendedName>
        <fullName evidence="4">HD Cas3-type domain-containing protein</fullName>
    </recommendedName>
</protein>
<organism evidence="5 6">
    <name type="scientific">Megasphaera hexanoica</name>
    <dbReference type="NCBI Taxonomy" id="1675036"/>
    <lineage>
        <taxon>Bacteria</taxon>
        <taxon>Bacillati</taxon>
        <taxon>Bacillota</taxon>
        <taxon>Negativicutes</taxon>
        <taxon>Veillonellales</taxon>
        <taxon>Veillonellaceae</taxon>
        <taxon>Megasphaera</taxon>
    </lineage>
</organism>
<proteinExistence type="predicted"/>